<keyword evidence="2" id="KW-1185">Reference proteome</keyword>
<dbReference type="PATRIC" id="fig|1403316.3.peg.96"/>
<evidence type="ECO:0000313" key="1">
    <source>
        <dbReference type="EMBL" id="AGX88887.1"/>
    </source>
</evidence>
<reference evidence="1 2" key="1">
    <citation type="journal article" date="2013" name="Genome Announc.">
        <title>Genome Sequence of Mycoplasma parvum (Formerly Eperythrozoon parvum), a Diminutive Hemoplasma of the Pig.</title>
        <authorList>
            <person name="do Nascimento N.C."/>
            <person name="Dos Santos A.P."/>
            <person name="Chu Y."/>
            <person name="Guimaraes A.M."/>
            <person name="Pagliaro A."/>
            <person name="Messick J.B."/>
        </authorList>
    </citation>
    <scope>NUCLEOTIDE SEQUENCE [LARGE SCALE GENOMIC DNA]</scope>
    <source>
        <strain evidence="1 2">Indiana</strain>
    </source>
</reference>
<dbReference type="RefSeq" id="WP_022768984.1">
    <property type="nucleotide sequence ID" value="NC_022575.1"/>
</dbReference>
<gene>
    <name evidence="1" type="ORF">PRV_00595</name>
</gene>
<dbReference type="AlphaFoldDB" id="U5NBX1"/>
<name>U5NBX1_9MOLU</name>
<sequence length="79" mass="9314">MNNNYENEFLKEVVIKFDLSFLTKSHFFENDKYASFKSILPPNLIVELPLTIEYELEKVPESLRKEQMIGLSNLKMNIS</sequence>
<dbReference type="KEGG" id="mpv:PRV_00595"/>
<protein>
    <submittedName>
        <fullName evidence="1">Uncharacterized protein</fullName>
    </submittedName>
</protein>
<evidence type="ECO:0000313" key="2">
    <source>
        <dbReference type="Proteomes" id="UP000017119"/>
    </source>
</evidence>
<dbReference type="STRING" id="1403316.PRV_00595"/>
<dbReference type="Proteomes" id="UP000017119">
    <property type="component" value="Chromosome"/>
</dbReference>
<dbReference type="HOGENOM" id="CLU_2602266_0_0_14"/>
<organism evidence="1 2">
    <name type="scientific">Mycoplasma parvum str. Indiana</name>
    <dbReference type="NCBI Taxonomy" id="1403316"/>
    <lineage>
        <taxon>Bacteria</taxon>
        <taxon>Bacillati</taxon>
        <taxon>Mycoplasmatota</taxon>
        <taxon>Mollicutes</taxon>
        <taxon>Mycoplasmataceae</taxon>
        <taxon>Mycoplasma</taxon>
    </lineage>
</organism>
<proteinExistence type="predicted"/>
<dbReference type="EMBL" id="CP006771">
    <property type="protein sequence ID" value="AGX88887.1"/>
    <property type="molecule type" value="Genomic_DNA"/>
</dbReference>
<accession>U5NBX1</accession>